<dbReference type="GO" id="GO:0035006">
    <property type="term" value="P:melanization defense response"/>
    <property type="evidence" value="ECO:0007669"/>
    <property type="project" value="UniProtKB-ARBA"/>
</dbReference>
<dbReference type="InterPro" id="IPR003578">
    <property type="entry name" value="Small_GTPase_Rho"/>
</dbReference>
<dbReference type="AlphaFoldDB" id="A0AAV8VPE7"/>
<dbReference type="GO" id="GO:0003924">
    <property type="term" value="F:GTPase activity"/>
    <property type="evidence" value="ECO:0007669"/>
    <property type="project" value="InterPro"/>
</dbReference>
<accession>A0AAV8VPE7</accession>
<dbReference type="PRINTS" id="PR00449">
    <property type="entry name" value="RASTRNSFRMNG"/>
</dbReference>
<dbReference type="GO" id="GO:0001667">
    <property type="term" value="P:ameboidal-type cell migration"/>
    <property type="evidence" value="ECO:0007669"/>
    <property type="project" value="UniProtKB-ARBA"/>
</dbReference>
<dbReference type="GO" id="GO:0007264">
    <property type="term" value="P:small GTPase-mediated signal transduction"/>
    <property type="evidence" value="ECO:0007669"/>
    <property type="project" value="InterPro"/>
</dbReference>
<dbReference type="GO" id="GO:0003006">
    <property type="term" value="P:developmental process involved in reproduction"/>
    <property type="evidence" value="ECO:0007669"/>
    <property type="project" value="UniProtKB-ARBA"/>
</dbReference>
<evidence type="ECO:0000313" key="3">
    <source>
        <dbReference type="EMBL" id="KAJ8916291.1"/>
    </source>
</evidence>
<dbReference type="InterPro" id="IPR005225">
    <property type="entry name" value="Small_GTP-bd"/>
</dbReference>
<dbReference type="Proteomes" id="UP001159042">
    <property type="component" value="Unassembled WGS sequence"/>
</dbReference>
<sequence>MSKVKTQMHKVKITVTGDACCGKSCMIDAYTTENYAKYIPDDDSFFVPHVQKITVDNTEYEMTVQDTPGYEEYYRLRQQMYEDTDCFLVCFSVEKESASYENIPEVWSPEVTKFDCNVPILLVGLQTDLRDNSKIACYTPKEGEELMKDIGAQGYVECSALTKQGLHEVFTEAIRLCPKKEEKKDEKKKCQIL</sequence>
<evidence type="ECO:0000313" key="4">
    <source>
        <dbReference type="Proteomes" id="UP001159042"/>
    </source>
</evidence>
<comment type="caution">
    <text evidence="3">The sequence shown here is derived from an EMBL/GenBank/DDBJ whole genome shotgun (WGS) entry which is preliminary data.</text>
</comment>
<dbReference type="PANTHER" id="PTHR24072">
    <property type="entry name" value="RHO FAMILY GTPASE"/>
    <property type="match status" value="1"/>
</dbReference>
<dbReference type="Pfam" id="PF00071">
    <property type="entry name" value="Ras"/>
    <property type="match status" value="1"/>
</dbReference>
<keyword evidence="4" id="KW-1185">Reference proteome</keyword>
<dbReference type="PROSITE" id="PS51419">
    <property type="entry name" value="RAB"/>
    <property type="match status" value="1"/>
</dbReference>
<dbReference type="NCBIfam" id="TIGR00231">
    <property type="entry name" value="small_GTP"/>
    <property type="match status" value="1"/>
</dbReference>
<dbReference type="Gene3D" id="3.40.50.300">
    <property type="entry name" value="P-loop containing nucleotide triphosphate hydrolases"/>
    <property type="match status" value="1"/>
</dbReference>
<dbReference type="SMART" id="SM00173">
    <property type="entry name" value="RAS"/>
    <property type="match status" value="1"/>
</dbReference>
<proteinExistence type="predicted"/>
<reference evidence="3 4" key="1">
    <citation type="journal article" date="2023" name="Insect Mol. Biol.">
        <title>Genome sequencing provides insights into the evolution of gene families encoding plant cell wall-degrading enzymes in longhorned beetles.</title>
        <authorList>
            <person name="Shin N.R."/>
            <person name="Okamura Y."/>
            <person name="Kirsch R."/>
            <person name="Pauchet Y."/>
        </authorList>
    </citation>
    <scope>NUCLEOTIDE SEQUENCE [LARGE SCALE GENOMIC DNA]</scope>
    <source>
        <strain evidence="3">EAD_L_NR</strain>
    </source>
</reference>
<dbReference type="SUPFAM" id="SSF52540">
    <property type="entry name" value="P-loop containing nucleoside triphosphate hydrolases"/>
    <property type="match status" value="1"/>
</dbReference>
<protein>
    <submittedName>
        <fullName evidence="3">Uncharacterized protein</fullName>
    </submittedName>
</protein>
<gene>
    <name evidence="3" type="ORF">NQ315_016432</name>
</gene>
<dbReference type="PROSITE" id="PS51421">
    <property type="entry name" value="RAS"/>
    <property type="match status" value="1"/>
</dbReference>
<dbReference type="SMART" id="SM00174">
    <property type="entry name" value="RHO"/>
    <property type="match status" value="1"/>
</dbReference>
<dbReference type="InterPro" id="IPR027417">
    <property type="entry name" value="P-loop_NTPase"/>
</dbReference>
<dbReference type="GO" id="GO:0022412">
    <property type="term" value="P:cellular process involved in reproduction in multicellular organism"/>
    <property type="evidence" value="ECO:0007669"/>
    <property type="project" value="UniProtKB-ARBA"/>
</dbReference>
<organism evidence="3 4">
    <name type="scientific">Exocentrus adspersus</name>
    <dbReference type="NCBI Taxonomy" id="1586481"/>
    <lineage>
        <taxon>Eukaryota</taxon>
        <taxon>Metazoa</taxon>
        <taxon>Ecdysozoa</taxon>
        <taxon>Arthropoda</taxon>
        <taxon>Hexapoda</taxon>
        <taxon>Insecta</taxon>
        <taxon>Pterygota</taxon>
        <taxon>Neoptera</taxon>
        <taxon>Endopterygota</taxon>
        <taxon>Coleoptera</taxon>
        <taxon>Polyphaga</taxon>
        <taxon>Cucujiformia</taxon>
        <taxon>Chrysomeloidea</taxon>
        <taxon>Cerambycidae</taxon>
        <taxon>Lamiinae</taxon>
        <taxon>Acanthocinini</taxon>
        <taxon>Exocentrus</taxon>
    </lineage>
</organism>
<dbReference type="SMART" id="SM00175">
    <property type="entry name" value="RAB"/>
    <property type="match status" value="1"/>
</dbReference>
<dbReference type="CDD" id="cd00157">
    <property type="entry name" value="Rho"/>
    <property type="match status" value="1"/>
</dbReference>
<keyword evidence="2" id="KW-0342">GTP-binding</keyword>
<name>A0AAV8VPE7_9CUCU</name>
<evidence type="ECO:0000256" key="1">
    <source>
        <dbReference type="ARBA" id="ARBA00022741"/>
    </source>
</evidence>
<dbReference type="PROSITE" id="PS51420">
    <property type="entry name" value="RHO"/>
    <property type="match status" value="1"/>
</dbReference>
<keyword evidence="1" id="KW-0547">Nucleotide-binding</keyword>
<evidence type="ECO:0000256" key="2">
    <source>
        <dbReference type="ARBA" id="ARBA00023134"/>
    </source>
</evidence>
<dbReference type="GO" id="GO:0005525">
    <property type="term" value="F:GTP binding"/>
    <property type="evidence" value="ECO:0007669"/>
    <property type="project" value="UniProtKB-KW"/>
</dbReference>
<dbReference type="GO" id="GO:0035099">
    <property type="term" value="P:hemocyte migration"/>
    <property type="evidence" value="ECO:0007669"/>
    <property type="project" value="UniProtKB-ARBA"/>
</dbReference>
<dbReference type="EMBL" id="JANEYG010000044">
    <property type="protein sequence ID" value="KAJ8916291.1"/>
    <property type="molecule type" value="Genomic_DNA"/>
</dbReference>
<dbReference type="InterPro" id="IPR001806">
    <property type="entry name" value="Small_GTPase"/>
</dbReference>